<dbReference type="NCBIfam" id="TIGR01744">
    <property type="entry name" value="XPRTase"/>
    <property type="match status" value="1"/>
</dbReference>
<reference evidence="8" key="1">
    <citation type="submission" date="2020-10" db="EMBL/GenBank/DDBJ databases">
        <authorList>
            <person name="Gilroy R."/>
        </authorList>
    </citation>
    <scope>NUCLEOTIDE SEQUENCE</scope>
    <source>
        <strain evidence="8">ChiSxjej2B14-6234</strain>
    </source>
</reference>
<protein>
    <recommendedName>
        <fullName evidence="5 6">Xanthine phosphoribosyltransferase</fullName>
        <shortName evidence="5">XPRTase</shortName>
        <ecNumber evidence="5 6">2.4.2.22</ecNumber>
    </recommendedName>
</protein>
<dbReference type="Proteomes" id="UP000886887">
    <property type="component" value="Unassembled WGS sequence"/>
</dbReference>
<comment type="caution">
    <text evidence="8">The sequence shown here is derived from an EMBL/GenBank/DDBJ whole genome shotgun (WGS) entry which is preliminary data.</text>
</comment>
<dbReference type="Pfam" id="PF00156">
    <property type="entry name" value="Pribosyltran"/>
    <property type="match status" value="1"/>
</dbReference>
<reference evidence="8" key="2">
    <citation type="journal article" date="2021" name="PeerJ">
        <title>Extensive microbial diversity within the chicken gut microbiome revealed by metagenomics and culture.</title>
        <authorList>
            <person name="Gilroy R."/>
            <person name="Ravi A."/>
            <person name="Getino M."/>
            <person name="Pursley I."/>
            <person name="Horton D.L."/>
            <person name="Alikhan N.F."/>
            <person name="Baker D."/>
            <person name="Gharbi K."/>
            <person name="Hall N."/>
            <person name="Watson M."/>
            <person name="Adriaenssens E.M."/>
            <person name="Foster-Nyarko E."/>
            <person name="Jarju S."/>
            <person name="Secka A."/>
            <person name="Antonio M."/>
            <person name="Oren A."/>
            <person name="Chaudhuri R.R."/>
            <person name="La Ragione R."/>
            <person name="Hildebrand F."/>
            <person name="Pallen M.J."/>
        </authorList>
    </citation>
    <scope>NUCLEOTIDE SEQUENCE</scope>
    <source>
        <strain evidence="8">ChiSxjej2B14-6234</strain>
    </source>
</reference>
<dbReference type="InterPro" id="IPR029057">
    <property type="entry name" value="PRTase-like"/>
</dbReference>
<accession>A0A9D1CRD6</accession>
<dbReference type="InterPro" id="IPR050118">
    <property type="entry name" value="Pur/Pyrimidine_PRTase"/>
</dbReference>
<evidence type="ECO:0000313" key="9">
    <source>
        <dbReference type="Proteomes" id="UP000886887"/>
    </source>
</evidence>
<evidence type="ECO:0000256" key="4">
    <source>
        <dbReference type="ARBA" id="ARBA00022726"/>
    </source>
</evidence>
<dbReference type="PANTHER" id="PTHR43864:SF1">
    <property type="entry name" value="XANTHINE PHOSPHORIBOSYLTRANSFERASE"/>
    <property type="match status" value="1"/>
</dbReference>
<dbReference type="GO" id="GO:0032265">
    <property type="term" value="P:XMP salvage"/>
    <property type="evidence" value="ECO:0007669"/>
    <property type="project" value="UniProtKB-UniRule"/>
</dbReference>
<dbReference type="PANTHER" id="PTHR43864">
    <property type="entry name" value="HYPOXANTHINE/GUANINE PHOSPHORIBOSYLTRANSFERASE"/>
    <property type="match status" value="1"/>
</dbReference>
<dbReference type="GO" id="GO:0005737">
    <property type="term" value="C:cytoplasm"/>
    <property type="evidence" value="ECO:0007669"/>
    <property type="project" value="UniProtKB-SubCell"/>
</dbReference>
<keyword evidence="3 5" id="KW-0808">Transferase</keyword>
<dbReference type="EC" id="2.4.2.22" evidence="5 6"/>
<proteinExistence type="inferred from homology"/>
<comment type="subunit">
    <text evidence="5">Homodimer.</text>
</comment>
<comment type="subcellular location">
    <subcellularLocation>
        <location evidence="5">Cytoplasm</location>
    </subcellularLocation>
</comment>
<dbReference type="GO" id="GO:0000310">
    <property type="term" value="F:xanthine phosphoribosyltransferase activity"/>
    <property type="evidence" value="ECO:0007669"/>
    <property type="project" value="UniProtKB-UniRule"/>
</dbReference>
<keyword evidence="4 5" id="KW-0660">Purine salvage</keyword>
<dbReference type="EMBL" id="DVFJ01000036">
    <property type="protein sequence ID" value="HIQ72545.1"/>
    <property type="molecule type" value="Genomic_DNA"/>
</dbReference>
<feature type="binding site" evidence="5">
    <location>
        <begin position="128"/>
        <end position="132"/>
    </location>
    <ligand>
        <name>5-phospho-alpha-D-ribose 1-diphosphate</name>
        <dbReference type="ChEBI" id="CHEBI:58017"/>
    </ligand>
</feature>
<sequence>MRMLEDKIRAEGRAINADVLLVDSFLNHQVDVQLMKAIGEAFATHFEGKGITRVITVESSGIAPAAMTALAMGLPLVVLKKQTSRIMNGDVVQTTVQSFTKGTRYELTLKRAFVHPDDRILLIDDFLASGEAAMGVHTLLTGLHAQLVGIGIVIEKSFQPGRQRLEQLGCDVCSLARVKRMDAGTIEFLDEA</sequence>
<feature type="binding site" evidence="5">
    <location>
        <position position="156"/>
    </location>
    <ligand>
        <name>xanthine</name>
        <dbReference type="ChEBI" id="CHEBI:17712"/>
    </ligand>
</feature>
<organism evidence="8 9">
    <name type="scientific">Candidatus Onthenecus intestinigallinarum</name>
    <dbReference type="NCBI Taxonomy" id="2840875"/>
    <lineage>
        <taxon>Bacteria</taxon>
        <taxon>Bacillati</taxon>
        <taxon>Bacillota</taxon>
        <taxon>Clostridia</taxon>
        <taxon>Eubacteriales</taxon>
        <taxon>Candidatus Onthenecus</taxon>
    </lineage>
</organism>
<dbReference type="AlphaFoldDB" id="A0A9D1CRD6"/>
<dbReference type="InterPro" id="IPR010079">
    <property type="entry name" value="Xanthine_PRibTrfase"/>
</dbReference>
<evidence type="ECO:0000256" key="5">
    <source>
        <dbReference type="HAMAP-Rule" id="MF_01184"/>
    </source>
</evidence>
<dbReference type="CDD" id="cd06223">
    <property type="entry name" value="PRTases_typeI"/>
    <property type="match status" value="1"/>
</dbReference>
<dbReference type="NCBIfam" id="NF006671">
    <property type="entry name" value="PRK09219.1"/>
    <property type="match status" value="1"/>
</dbReference>
<dbReference type="GO" id="GO:0006166">
    <property type="term" value="P:purine ribonucleoside salvage"/>
    <property type="evidence" value="ECO:0007669"/>
    <property type="project" value="UniProtKB-KW"/>
</dbReference>
<evidence type="ECO:0000256" key="2">
    <source>
        <dbReference type="ARBA" id="ARBA00022676"/>
    </source>
</evidence>
<dbReference type="Gene3D" id="3.40.50.2020">
    <property type="match status" value="1"/>
</dbReference>
<evidence type="ECO:0000256" key="3">
    <source>
        <dbReference type="ARBA" id="ARBA00022679"/>
    </source>
</evidence>
<evidence type="ECO:0000313" key="8">
    <source>
        <dbReference type="EMBL" id="HIQ72545.1"/>
    </source>
</evidence>
<dbReference type="GO" id="GO:0046110">
    <property type="term" value="P:xanthine metabolic process"/>
    <property type="evidence" value="ECO:0007669"/>
    <property type="project" value="UniProtKB-UniRule"/>
</dbReference>
<dbReference type="HAMAP" id="MF_01184">
    <property type="entry name" value="XPRTase"/>
    <property type="match status" value="1"/>
</dbReference>
<feature type="binding site" evidence="5">
    <location>
        <position position="20"/>
    </location>
    <ligand>
        <name>xanthine</name>
        <dbReference type="ChEBI" id="CHEBI:17712"/>
    </ligand>
</feature>
<comment type="pathway">
    <text evidence="5">Purine metabolism; XMP biosynthesis via salvage pathway; XMP from xanthine: step 1/1.</text>
</comment>
<comment type="function">
    <text evidence="5">Converts the preformed base xanthine, a product of nucleic acid breakdown, to xanthosine 5'-monophosphate (XMP), so it can be reused for RNA or DNA synthesis.</text>
</comment>
<feature type="domain" description="Phosphoribosyltransferase" evidence="7">
    <location>
        <begin position="35"/>
        <end position="157"/>
    </location>
</feature>
<name>A0A9D1CRD6_9FIRM</name>
<evidence type="ECO:0000256" key="6">
    <source>
        <dbReference type="NCBIfam" id="TIGR01744"/>
    </source>
</evidence>
<keyword evidence="2 5" id="KW-0328">Glycosyltransferase</keyword>
<feature type="binding site" evidence="5">
    <location>
        <position position="27"/>
    </location>
    <ligand>
        <name>xanthine</name>
        <dbReference type="ChEBI" id="CHEBI:17712"/>
    </ligand>
</feature>
<dbReference type="InterPro" id="IPR000836">
    <property type="entry name" value="PRTase_dom"/>
</dbReference>
<gene>
    <name evidence="5" type="primary">xpt</name>
    <name evidence="8" type="ORF">IAB73_10115</name>
</gene>
<evidence type="ECO:0000259" key="7">
    <source>
        <dbReference type="Pfam" id="PF00156"/>
    </source>
</evidence>
<dbReference type="SUPFAM" id="SSF53271">
    <property type="entry name" value="PRTase-like"/>
    <property type="match status" value="1"/>
</dbReference>
<comment type="similarity">
    <text evidence="5">Belongs to the purine/pyrimidine phosphoribosyltransferase family. Xpt subfamily.</text>
</comment>
<comment type="catalytic activity">
    <reaction evidence="5">
        <text>XMP + diphosphate = xanthine + 5-phospho-alpha-D-ribose 1-diphosphate</text>
        <dbReference type="Rhea" id="RHEA:10800"/>
        <dbReference type="ChEBI" id="CHEBI:17712"/>
        <dbReference type="ChEBI" id="CHEBI:33019"/>
        <dbReference type="ChEBI" id="CHEBI:57464"/>
        <dbReference type="ChEBI" id="CHEBI:58017"/>
        <dbReference type="EC" id="2.4.2.22"/>
    </reaction>
</comment>
<keyword evidence="1 5" id="KW-0963">Cytoplasm</keyword>
<evidence type="ECO:0000256" key="1">
    <source>
        <dbReference type="ARBA" id="ARBA00022490"/>
    </source>
</evidence>